<dbReference type="GO" id="GO:0008270">
    <property type="term" value="F:zinc ion binding"/>
    <property type="evidence" value="ECO:0007669"/>
    <property type="project" value="InterPro"/>
</dbReference>
<evidence type="ECO:0000256" key="4">
    <source>
        <dbReference type="ARBA" id="ARBA00022670"/>
    </source>
</evidence>
<reference evidence="14" key="2">
    <citation type="journal article" date="2017" name="Sci. Adv.">
        <title>A tail of two voltages: Proteomic comparison of the three electric organs of the electric eel.</title>
        <authorList>
            <person name="Traeger L.L."/>
            <person name="Sabat G."/>
            <person name="Barrett-Wilt G.A."/>
            <person name="Wells G.B."/>
            <person name="Sussman M.R."/>
        </authorList>
    </citation>
    <scope>NUCLEOTIDE SEQUENCE [LARGE SCALE GENOMIC DNA]</scope>
</reference>
<gene>
    <name evidence="13" type="primary">CPM</name>
</gene>
<dbReference type="GO" id="GO:0016485">
    <property type="term" value="P:protein processing"/>
    <property type="evidence" value="ECO:0007669"/>
    <property type="project" value="TreeGrafter"/>
</dbReference>
<dbReference type="CDD" id="cd11308">
    <property type="entry name" value="Peptidase_M14NE-CP-C_like"/>
    <property type="match status" value="1"/>
</dbReference>
<name>A0A4W4HU11_ELEEL</name>
<dbReference type="SMART" id="SM00631">
    <property type="entry name" value="Zn_pept"/>
    <property type="match status" value="1"/>
</dbReference>
<evidence type="ECO:0000256" key="2">
    <source>
        <dbReference type="ARBA" id="ARBA00005988"/>
    </source>
</evidence>
<dbReference type="InterPro" id="IPR050753">
    <property type="entry name" value="Peptidase_M14_domain"/>
</dbReference>
<reference evidence="13" key="4">
    <citation type="submission" date="2025-08" db="UniProtKB">
        <authorList>
            <consortium name="Ensembl"/>
        </authorList>
    </citation>
    <scope>IDENTIFICATION</scope>
</reference>
<keyword evidence="5" id="KW-0479">Metal-binding</keyword>
<keyword evidence="6" id="KW-0378">Hydrolase</keyword>
<dbReference type="Pfam" id="PF00246">
    <property type="entry name" value="Peptidase_M14"/>
    <property type="match status" value="1"/>
</dbReference>
<dbReference type="Proteomes" id="UP000314983">
    <property type="component" value="Chromosome 7"/>
</dbReference>
<evidence type="ECO:0000313" key="14">
    <source>
        <dbReference type="Proteomes" id="UP000314983"/>
    </source>
</evidence>
<feature type="region of interest" description="Disordered" evidence="10">
    <location>
        <begin position="461"/>
        <end position="506"/>
    </location>
</feature>
<keyword evidence="14" id="KW-1185">Reference proteome</keyword>
<dbReference type="InterPro" id="IPR057246">
    <property type="entry name" value="CARBOXYPEPT_ZN_1"/>
</dbReference>
<feature type="signal peptide" evidence="11">
    <location>
        <begin position="1"/>
        <end position="21"/>
    </location>
</feature>
<dbReference type="OMA" id="GHEPYLT"/>
<dbReference type="PANTHER" id="PTHR11532">
    <property type="entry name" value="PROTEASE M14 CARBOXYPEPTIDASE"/>
    <property type="match status" value="1"/>
</dbReference>
<evidence type="ECO:0000256" key="7">
    <source>
        <dbReference type="ARBA" id="ARBA00022833"/>
    </source>
</evidence>
<keyword evidence="8" id="KW-0325">Glycoprotein</keyword>
<dbReference type="PANTHER" id="PTHR11532:SF84">
    <property type="entry name" value="CARBOXYPEPTIDASE M"/>
    <property type="match status" value="1"/>
</dbReference>
<dbReference type="GO" id="GO:0006518">
    <property type="term" value="P:peptide metabolic process"/>
    <property type="evidence" value="ECO:0007669"/>
    <property type="project" value="TreeGrafter"/>
</dbReference>
<keyword evidence="4" id="KW-0645">Protease</keyword>
<dbReference type="InterPro" id="IPR000834">
    <property type="entry name" value="Peptidase_M14"/>
</dbReference>
<protein>
    <recommendedName>
        <fullName evidence="12">Peptidase M14 domain-containing protein</fullName>
    </recommendedName>
</protein>
<proteinExistence type="inferred from homology"/>
<organism evidence="13 14">
    <name type="scientific">Electrophorus electricus</name>
    <name type="common">Electric eel</name>
    <name type="synonym">Gymnotus electricus</name>
    <dbReference type="NCBI Taxonomy" id="8005"/>
    <lineage>
        <taxon>Eukaryota</taxon>
        <taxon>Metazoa</taxon>
        <taxon>Chordata</taxon>
        <taxon>Craniata</taxon>
        <taxon>Vertebrata</taxon>
        <taxon>Euteleostomi</taxon>
        <taxon>Actinopterygii</taxon>
        <taxon>Neopterygii</taxon>
        <taxon>Teleostei</taxon>
        <taxon>Ostariophysi</taxon>
        <taxon>Gymnotiformes</taxon>
        <taxon>Gymnotoidei</taxon>
        <taxon>Gymnotidae</taxon>
        <taxon>Electrophorus</taxon>
    </lineage>
</organism>
<feature type="domain" description="Peptidase M14" evidence="12">
    <location>
        <begin position="25"/>
        <end position="315"/>
    </location>
</feature>
<dbReference type="SUPFAM" id="SSF49464">
    <property type="entry name" value="Carboxypeptidase regulatory domain-like"/>
    <property type="match status" value="1"/>
</dbReference>
<evidence type="ECO:0000259" key="12">
    <source>
        <dbReference type="PROSITE" id="PS52035"/>
    </source>
</evidence>
<dbReference type="STRING" id="8005.ENSEEEP00000052378"/>
<dbReference type="Gene3D" id="3.40.630.10">
    <property type="entry name" value="Zn peptidases"/>
    <property type="match status" value="1"/>
</dbReference>
<dbReference type="Pfam" id="PF13620">
    <property type="entry name" value="CarboxypepD_reg"/>
    <property type="match status" value="1"/>
</dbReference>
<evidence type="ECO:0000256" key="11">
    <source>
        <dbReference type="SAM" id="SignalP"/>
    </source>
</evidence>
<evidence type="ECO:0000256" key="9">
    <source>
        <dbReference type="PROSITE-ProRule" id="PRU01379"/>
    </source>
</evidence>
<evidence type="ECO:0000256" key="3">
    <source>
        <dbReference type="ARBA" id="ARBA00022645"/>
    </source>
</evidence>
<dbReference type="PRINTS" id="PR00765">
    <property type="entry name" value="CRBOXYPTASEA"/>
</dbReference>
<dbReference type="AlphaFoldDB" id="A0A4W4HU11"/>
<comment type="cofactor">
    <cofactor evidence="1">
        <name>Zn(2+)</name>
        <dbReference type="ChEBI" id="CHEBI:29105"/>
    </cofactor>
</comment>
<dbReference type="FunFam" id="3.40.630.10:FF:000020">
    <property type="entry name" value="Carboxypeptidase D"/>
    <property type="match status" value="1"/>
</dbReference>
<dbReference type="GO" id="GO:0004181">
    <property type="term" value="F:metallocarboxypeptidase activity"/>
    <property type="evidence" value="ECO:0007669"/>
    <property type="project" value="InterPro"/>
</dbReference>
<dbReference type="PROSITE" id="PS00132">
    <property type="entry name" value="CARBOXYPEPT_ZN_1"/>
    <property type="match status" value="1"/>
</dbReference>
<dbReference type="PROSITE" id="PS52035">
    <property type="entry name" value="PEPTIDASE_M14"/>
    <property type="match status" value="1"/>
</dbReference>
<dbReference type="Ensembl" id="ENSEEET00000052944.2">
    <property type="protein sequence ID" value="ENSEEEP00000052378.2"/>
    <property type="gene ID" value="ENSEEEG00000024539.2"/>
</dbReference>
<feature type="chain" id="PRO_5044295105" description="Peptidase M14 domain-containing protein" evidence="11">
    <location>
        <begin position="22"/>
        <end position="506"/>
    </location>
</feature>
<evidence type="ECO:0000256" key="8">
    <source>
        <dbReference type="ARBA" id="ARBA00023180"/>
    </source>
</evidence>
<evidence type="ECO:0000256" key="6">
    <source>
        <dbReference type="ARBA" id="ARBA00022801"/>
    </source>
</evidence>
<dbReference type="Gene3D" id="2.60.40.1120">
    <property type="entry name" value="Carboxypeptidase-like, regulatory domain"/>
    <property type="match status" value="1"/>
</dbReference>
<evidence type="ECO:0000313" key="13">
    <source>
        <dbReference type="Ensembl" id="ENSEEEP00000052378.2"/>
    </source>
</evidence>
<keyword evidence="3" id="KW-0121">Carboxypeptidase</keyword>
<evidence type="ECO:0000256" key="5">
    <source>
        <dbReference type="ARBA" id="ARBA00022723"/>
    </source>
</evidence>
<sequence length="506" mass="56360">MALVWLCLCLGLGSLLSSGCGLEFLYHNTAQVEQYLQGISKDYPAFTHLHSIGRSVEGRELWVLILGQHAREHRVGIPEFKYVGNMHGNEVVGRVLLLQLIEHLTRGYLHDLFVTRLLNSTRIHILPSMNPDGFESANRDCLYSQGRFNKNGVDLNRNFPDAFSGDNVPVREKEVVAVMEWIKNETFVLSANLHGGAVVASYAYDNSNGGQELQGDSSITPDNDVFVHLASTYSLSHGNMHKGNSCPDSKDFTNGITNGYRWYPLRGGMQDYNYVWGQCLELTLELSCCKFPPESDLPGLWEANKPALLAYMGQVHLGLKGQVLDSNGIPVQNASVEVLGRLNLCPFRTNRNGEYYRLLLPGNYTIMVTCPGHETLTETVSVPYGPDQFSALTHNFWLRKCVSSTVPGTTTCVMSRPRPTENRSAALKPSSFTALIAFTVHRLLVSLLECPHSTLVSTLVSSQNHEAKSRRNRRHKPSECGGRIRRRRCVPATNSRAGASRREKKP</sequence>
<feature type="active site" description="Proton donor/acceptor" evidence="9">
    <location>
        <position position="285"/>
    </location>
</feature>
<keyword evidence="7" id="KW-0862">Zinc</keyword>
<evidence type="ECO:0000256" key="1">
    <source>
        <dbReference type="ARBA" id="ARBA00001947"/>
    </source>
</evidence>
<dbReference type="GeneTree" id="ENSGT00940000158580"/>
<dbReference type="GO" id="GO:0005615">
    <property type="term" value="C:extracellular space"/>
    <property type="evidence" value="ECO:0007669"/>
    <property type="project" value="TreeGrafter"/>
</dbReference>
<keyword evidence="11" id="KW-0732">Signal</keyword>
<reference evidence="14" key="1">
    <citation type="journal article" date="2014" name="Science">
        <title>Nonhuman genetics. Genomic basis for the convergent evolution of electric organs.</title>
        <authorList>
            <person name="Gallant J.R."/>
            <person name="Traeger L.L."/>
            <person name="Volkening J.D."/>
            <person name="Moffett H."/>
            <person name="Chen P.H."/>
            <person name="Novina C.D."/>
            <person name="Phillips G.N.Jr."/>
            <person name="Anand R."/>
            <person name="Wells G.B."/>
            <person name="Pinch M."/>
            <person name="Guth R."/>
            <person name="Unguez G.A."/>
            <person name="Albert J.S."/>
            <person name="Zakon H.H."/>
            <person name="Samanta M.P."/>
            <person name="Sussman M.R."/>
        </authorList>
    </citation>
    <scope>NUCLEOTIDE SEQUENCE [LARGE SCALE GENOMIC DNA]</scope>
</reference>
<dbReference type="SUPFAM" id="SSF53187">
    <property type="entry name" value="Zn-dependent exopeptidases"/>
    <property type="match status" value="1"/>
</dbReference>
<accession>A0A4W4HU11</accession>
<reference evidence="13" key="3">
    <citation type="submission" date="2020-05" db="EMBL/GenBank/DDBJ databases">
        <title>Electrophorus electricus (electric eel) genome, fEleEle1, primary haplotype.</title>
        <authorList>
            <person name="Myers G."/>
            <person name="Meyer A."/>
            <person name="Fedrigo O."/>
            <person name="Formenti G."/>
            <person name="Rhie A."/>
            <person name="Tracey A."/>
            <person name="Sims Y."/>
            <person name="Jarvis E.D."/>
        </authorList>
    </citation>
    <scope>NUCLEOTIDE SEQUENCE [LARGE SCALE GENOMIC DNA]</scope>
</reference>
<evidence type="ECO:0000256" key="10">
    <source>
        <dbReference type="SAM" id="MobiDB-lite"/>
    </source>
</evidence>
<dbReference type="InterPro" id="IPR008969">
    <property type="entry name" value="CarboxyPept-like_regulatory"/>
</dbReference>
<reference evidence="13" key="5">
    <citation type="submission" date="2025-09" db="UniProtKB">
        <authorList>
            <consortium name="Ensembl"/>
        </authorList>
    </citation>
    <scope>IDENTIFICATION</scope>
</reference>
<comment type="similarity">
    <text evidence="2 9">Belongs to the peptidase M14 family.</text>
</comment>